<evidence type="ECO:0000313" key="4">
    <source>
        <dbReference type="Proteomes" id="UP000779508"/>
    </source>
</evidence>
<dbReference type="PROSITE" id="PS51257">
    <property type="entry name" value="PROKAR_LIPOPROTEIN"/>
    <property type="match status" value="1"/>
</dbReference>
<dbReference type="EMBL" id="JAHLQK010000001">
    <property type="protein sequence ID" value="MBU5675344.1"/>
    <property type="molecule type" value="Genomic_DNA"/>
</dbReference>
<organism evidence="3 4">
    <name type="scientific">Alkaliphilus flagellatus</name>
    <dbReference type="NCBI Taxonomy" id="2841507"/>
    <lineage>
        <taxon>Bacteria</taxon>
        <taxon>Bacillati</taxon>
        <taxon>Bacillota</taxon>
        <taxon>Clostridia</taxon>
        <taxon>Peptostreptococcales</taxon>
        <taxon>Natronincolaceae</taxon>
        <taxon>Alkaliphilus</taxon>
    </lineage>
</organism>
<protein>
    <recommendedName>
        <fullName evidence="5">Major membrane immunogen, membrane-anchored lipoprotein</fullName>
    </recommendedName>
</protein>
<name>A0ABS6FZ55_9FIRM</name>
<feature type="chain" id="PRO_5046229343" description="Major membrane immunogen, membrane-anchored lipoprotein" evidence="2">
    <location>
        <begin position="20"/>
        <end position="366"/>
    </location>
</feature>
<comment type="caution">
    <text evidence="3">The sequence shown here is derived from an EMBL/GenBank/DDBJ whole genome shotgun (WGS) entry which is preliminary data.</text>
</comment>
<accession>A0ABS6FZ55</accession>
<evidence type="ECO:0000256" key="1">
    <source>
        <dbReference type="SAM" id="MobiDB-lite"/>
    </source>
</evidence>
<reference evidence="3 4" key="1">
    <citation type="submission" date="2021-06" db="EMBL/GenBank/DDBJ databases">
        <authorList>
            <person name="Sun Q."/>
            <person name="Li D."/>
        </authorList>
    </citation>
    <scope>NUCLEOTIDE SEQUENCE [LARGE SCALE GENOMIC DNA]</scope>
    <source>
        <strain evidence="3 4">MSJ-5</strain>
    </source>
</reference>
<feature type="signal peptide" evidence="2">
    <location>
        <begin position="1"/>
        <end position="19"/>
    </location>
</feature>
<evidence type="ECO:0008006" key="5">
    <source>
        <dbReference type="Google" id="ProtNLM"/>
    </source>
</evidence>
<keyword evidence="2" id="KW-0732">Signal</keyword>
<evidence type="ECO:0000313" key="3">
    <source>
        <dbReference type="EMBL" id="MBU5675344.1"/>
    </source>
</evidence>
<gene>
    <name evidence="3" type="ORF">KQI88_02805</name>
</gene>
<dbReference type="Proteomes" id="UP000779508">
    <property type="component" value="Unassembled WGS sequence"/>
</dbReference>
<keyword evidence="4" id="KW-1185">Reference proteome</keyword>
<dbReference type="RefSeq" id="WP_216414832.1">
    <property type="nucleotide sequence ID" value="NZ_JAHLQK010000001.1"/>
</dbReference>
<sequence>MKRFMAMLLVLTLSGSILAGCGAPKETAGDDNTPPAVNEQKPAENEAVEGQMAKIGLGHITSIAKSKDLEGEKAPVGQVDTVMVAAGFDKDGKVIKVTIDTAQTKVEFDKDLQVTTDVAQNGKTKVELGEEYGMKKASQIGKEWFEQAAALGEWMVGKTVEEIKAMELKDGKATDAELASSVTVSVGDYIAAVEEAYNNAIEIGNGAVKLGLGTEISMAKSKGYSKADGKETLPVAQVDTVMTVGAFDADGKVVGTIIDNAQTKVQFDAEGKVTTDKNAEIKTKVELGAEYGMAKASTIGKEWFEQAKALGEWMEGKSVDEIKSLKVKERDESHKNVPDVPELTSSVTITVESYIATIEEALTNAK</sequence>
<evidence type="ECO:0000256" key="2">
    <source>
        <dbReference type="SAM" id="SignalP"/>
    </source>
</evidence>
<feature type="region of interest" description="Disordered" evidence="1">
    <location>
        <begin position="24"/>
        <end position="44"/>
    </location>
</feature>
<proteinExistence type="predicted"/>